<accession>A0A9N9CPH5</accession>
<organism evidence="1 2">
    <name type="scientific">Ambispora leptoticha</name>
    <dbReference type="NCBI Taxonomy" id="144679"/>
    <lineage>
        <taxon>Eukaryota</taxon>
        <taxon>Fungi</taxon>
        <taxon>Fungi incertae sedis</taxon>
        <taxon>Mucoromycota</taxon>
        <taxon>Glomeromycotina</taxon>
        <taxon>Glomeromycetes</taxon>
        <taxon>Archaeosporales</taxon>
        <taxon>Ambisporaceae</taxon>
        <taxon>Ambispora</taxon>
    </lineage>
</organism>
<gene>
    <name evidence="1" type="ORF">ALEPTO_LOCUS8557</name>
</gene>
<dbReference type="OrthoDB" id="2422604at2759"/>
<proteinExistence type="predicted"/>
<protein>
    <submittedName>
        <fullName evidence="1">7150_t:CDS:1</fullName>
    </submittedName>
</protein>
<dbReference type="EMBL" id="CAJVPS010005057">
    <property type="protein sequence ID" value="CAG8610914.1"/>
    <property type="molecule type" value="Genomic_DNA"/>
</dbReference>
<evidence type="ECO:0000313" key="1">
    <source>
        <dbReference type="EMBL" id="CAG8610914.1"/>
    </source>
</evidence>
<sequence length="62" mass="7252">ETTLVSKRSEKIDEKENAWLNLASIGILVFAKKYEEEAIQYDVNLMYIYEILKKEVSWPIAS</sequence>
<dbReference type="Proteomes" id="UP000789508">
    <property type="component" value="Unassembled WGS sequence"/>
</dbReference>
<dbReference type="AlphaFoldDB" id="A0A9N9CPH5"/>
<feature type="non-terminal residue" evidence="1">
    <location>
        <position position="1"/>
    </location>
</feature>
<reference evidence="1" key="1">
    <citation type="submission" date="2021-06" db="EMBL/GenBank/DDBJ databases">
        <authorList>
            <person name="Kallberg Y."/>
            <person name="Tangrot J."/>
            <person name="Rosling A."/>
        </authorList>
    </citation>
    <scope>NUCLEOTIDE SEQUENCE</scope>
    <source>
        <strain evidence="1">FL130A</strain>
    </source>
</reference>
<comment type="caution">
    <text evidence="1">The sequence shown here is derived from an EMBL/GenBank/DDBJ whole genome shotgun (WGS) entry which is preliminary data.</text>
</comment>
<evidence type="ECO:0000313" key="2">
    <source>
        <dbReference type="Proteomes" id="UP000789508"/>
    </source>
</evidence>
<name>A0A9N9CPH5_9GLOM</name>
<feature type="non-terminal residue" evidence="1">
    <location>
        <position position="62"/>
    </location>
</feature>
<keyword evidence="2" id="KW-1185">Reference proteome</keyword>